<reference evidence="1 2" key="1">
    <citation type="submission" date="2019-09" db="EMBL/GenBank/DDBJ databases">
        <authorList>
            <person name="Lin J."/>
            <person name="Cucic S."/>
            <person name="Klem A."/>
            <person name="Kropinski A."/>
            <person name="Anany H."/>
        </authorList>
    </citation>
    <scope>NUCLEOTIDE SEQUENCE [LARGE SCALE GENOMIC DNA]</scope>
</reference>
<dbReference type="EMBL" id="MN445185">
    <property type="protein sequence ID" value="QKN86032.1"/>
    <property type="molecule type" value="Genomic_DNA"/>
</dbReference>
<proteinExistence type="predicted"/>
<dbReference type="Proteomes" id="UP000515779">
    <property type="component" value="Segment"/>
</dbReference>
<organism evidence="1 2">
    <name type="scientific">Escherichia phage vB_EcoM_EC001</name>
    <dbReference type="NCBI Taxonomy" id="2739754"/>
    <lineage>
        <taxon>Viruses</taxon>
        <taxon>Duplodnaviria</taxon>
        <taxon>Heunggongvirae</taxon>
        <taxon>Uroviricota</taxon>
        <taxon>Caudoviricetes</taxon>
        <taxon>Chimalliviridae</taxon>
        <taxon>Seoulvirus</taxon>
        <taxon>Seoulvirus SPN3US</taxon>
    </lineage>
</organism>
<name>A0A7D4Z4B2_9CAUD</name>
<evidence type="ECO:0000313" key="2">
    <source>
        <dbReference type="Proteomes" id="UP000515779"/>
    </source>
</evidence>
<accession>A0A7D4Z4B2</accession>
<sequence>MILQFHVQSGKTGVVIRSAMSECGDGRLPQHRSVFNDVVDQRHGSDRELVFTCSGIHRLSLPVNLRKHKRNSSLLAFIAGESSLRNSAHGRNCHSFLILRFNGSTK</sequence>
<gene>
    <name evidence="1" type="ORF">ACEC001_1897</name>
</gene>
<evidence type="ECO:0000313" key="1">
    <source>
        <dbReference type="EMBL" id="QKN86032.1"/>
    </source>
</evidence>
<protein>
    <submittedName>
        <fullName evidence="1">Uncharacterized protein</fullName>
    </submittedName>
</protein>